<reference evidence="4 5" key="1">
    <citation type="submission" date="2015-09" db="EMBL/GenBank/DDBJ databases">
        <title>Genome announcement of multiple Pseudomonas syringae strains.</title>
        <authorList>
            <person name="Thakur S."/>
            <person name="Wang P.W."/>
            <person name="Gong Y."/>
            <person name="Weir B.S."/>
            <person name="Guttman D.S."/>
        </authorList>
    </citation>
    <scope>NUCLEOTIDE SEQUENCE [LARGE SCALE GENOMIC DNA]</scope>
    <source>
        <strain evidence="4 5">ICMP3882</strain>
    </source>
</reference>
<comment type="similarity">
    <text evidence="3">Belongs to the CheD family.</text>
</comment>
<dbReference type="PANTHER" id="PTHR35147">
    <property type="entry name" value="CHEMORECEPTOR GLUTAMINE DEAMIDASE CHED-RELATED"/>
    <property type="match status" value="1"/>
</dbReference>
<evidence type="ECO:0000256" key="3">
    <source>
        <dbReference type="HAMAP-Rule" id="MF_01440"/>
    </source>
</evidence>
<dbReference type="InterPro" id="IPR038592">
    <property type="entry name" value="CheD-like_sf"/>
</dbReference>
<sequence length="177" mass="19861">MKKPVGAAEVVLAPGEVSFATRPTRLRTLLGSCVAITFWHPLRHIGGMCHFMLPGRIRRGQPLDGKYADEALELLIRHAHINGTRPEDYQVKLFGGGEMFPCHRNGLHMHDVANLNIRAALELAEQHHLHLMAQDMGSTGYRNIIFDLWNGNVWVRHTSTGTIDKDANQKNQRTAGR</sequence>
<proteinExistence type="inferred from homology"/>
<dbReference type="Proteomes" id="UP000050554">
    <property type="component" value="Unassembled WGS sequence"/>
</dbReference>
<dbReference type="Gene3D" id="3.30.1330.200">
    <property type="match status" value="1"/>
</dbReference>
<evidence type="ECO:0000256" key="2">
    <source>
        <dbReference type="ARBA" id="ARBA00022801"/>
    </source>
</evidence>
<dbReference type="RefSeq" id="WP_004880052.1">
    <property type="nucleotide sequence ID" value="NZ_LJRF01000060.1"/>
</dbReference>
<gene>
    <name evidence="3" type="primary">cheD</name>
    <name evidence="4" type="ORF">ALO47_02009</name>
</gene>
<organism evidence="4 5">
    <name type="scientific">Pseudomonas syringae pv. ribicola</name>
    <dbReference type="NCBI Taxonomy" id="55398"/>
    <lineage>
        <taxon>Bacteria</taxon>
        <taxon>Pseudomonadati</taxon>
        <taxon>Pseudomonadota</taxon>
        <taxon>Gammaproteobacteria</taxon>
        <taxon>Pseudomonadales</taxon>
        <taxon>Pseudomonadaceae</taxon>
        <taxon>Pseudomonas</taxon>
    </lineage>
</organism>
<evidence type="ECO:0000313" key="4">
    <source>
        <dbReference type="EMBL" id="KPY49285.1"/>
    </source>
</evidence>
<evidence type="ECO:0000313" key="5">
    <source>
        <dbReference type="Proteomes" id="UP000050554"/>
    </source>
</evidence>
<protein>
    <recommendedName>
        <fullName evidence="3">Probable chemoreceptor glutamine deamidase CheD</fullName>
        <ecNumber evidence="3">3.5.1.44</ecNumber>
    </recommendedName>
</protein>
<dbReference type="NCBIfam" id="NF010020">
    <property type="entry name" value="PRK13498.1"/>
    <property type="match status" value="1"/>
</dbReference>
<dbReference type="GO" id="GO:0050568">
    <property type="term" value="F:protein-glutamine glutaminase activity"/>
    <property type="evidence" value="ECO:0007669"/>
    <property type="project" value="UniProtKB-UniRule"/>
</dbReference>
<keyword evidence="1 3" id="KW-0145">Chemotaxis</keyword>
<comment type="catalytic activity">
    <reaction evidence="3">
        <text>L-glutaminyl-[protein] + H2O = L-glutamyl-[protein] + NH4(+)</text>
        <dbReference type="Rhea" id="RHEA:16441"/>
        <dbReference type="Rhea" id="RHEA-COMP:10207"/>
        <dbReference type="Rhea" id="RHEA-COMP:10208"/>
        <dbReference type="ChEBI" id="CHEBI:15377"/>
        <dbReference type="ChEBI" id="CHEBI:28938"/>
        <dbReference type="ChEBI" id="CHEBI:29973"/>
        <dbReference type="ChEBI" id="CHEBI:30011"/>
        <dbReference type="EC" id="3.5.1.44"/>
    </reaction>
</comment>
<dbReference type="Pfam" id="PF03975">
    <property type="entry name" value="CheD"/>
    <property type="match status" value="1"/>
</dbReference>
<comment type="function">
    <text evidence="3">Probably deamidates glutamine residues to glutamate on methyl-accepting chemotaxis receptors (MCPs), playing an important role in chemotaxis.</text>
</comment>
<keyword evidence="2 3" id="KW-0378">Hydrolase</keyword>
<dbReference type="EC" id="3.5.1.44" evidence="3"/>
<dbReference type="GO" id="GO:0006935">
    <property type="term" value="P:chemotaxis"/>
    <property type="evidence" value="ECO:0007669"/>
    <property type="project" value="UniProtKB-UniRule"/>
</dbReference>
<dbReference type="PATRIC" id="fig|55398.3.peg.2508"/>
<keyword evidence="4" id="KW-0675">Receptor</keyword>
<dbReference type="InterPro" id="IPR011324">
    <property type="entry name" value="Cytotoxic_necrot_fac-like_cat"/>
</dbReference>
<dbReference type="InterPro" id="IPR005659">
    <property type="entry name" value="Chemorcpt_Glu_NH3ase_CheD"/>
</dbReference>
<dbReference type="PANTHER" id="PTHR35147:SF3">
    <property type="entry name" value="CHEMORECEPTOR GLUTAMINE DEAMIDASE CHED 1-RELATED"/>
    <property type="match status" value="1"/>
</dbReference>
<dbReference type="SUPFAM" id="SSF64438">
    <property type="entry name" value="CNF1/YfiH-like putative cysteine hydrolases"/>
    <property type="match status" value="1"/>
</dbReference>
<dbReference type="EMBL" id="LJRF01000060">
    <property type="protein sequence ID" value="KPY49285.1"/>
    <property type="molecule type" value="Genomic_DNA"/>
</dbReference>
<dbReference type="HAMAP" id="MF_01440">
    <property type="entry name" value="CheD"/>
    <property type="match status" value="1"/>
</dbReference>
<dbReference type="AlphaFoldDB" id="A0A0P9YRY9"/>
<name>A0A0P9YRY9_PSESI</name>
<accession>A0A0P9YRY9</accession>
<comment type="caution">
    <text evidence="4">The sequence shown here is derived from an EMBL/GenBank/DDBJ whole genome shotgun (WGS) entry which is preliminary data.</text>
</comment>
<evidence type="ECO:0000256" key="1">
    <source>
        <dbReference type="ARBA" id="ARBA00022500"/>
    </source>
</evidence>
<dbReference type="CDD" id="cd16352">
    <property type="entry name" value="CheD"/>
    <property type="match status" value="1"/>
</dbReference>